<feature type="compositionally biased region" description="Gly residues" evidence="1">
    <location>
        <begin position="429"/>
        <end position="441"/>
    </location>
</feature>
<feature type="region of interest" description="Disordered" evidence="1">
    <location>
        <begin position="415"/>
        <end position="441"/>
    </location>
</feature>
<reference evidence="2" key="1">
    <citation type="journal article" date="2020" name="bioRxiv">
        <title>Comparative genomics of Chlamydomonas.</title>
        <authorList>
            <person name="Craig R.J."/>
            <person name="Hasan A.R."/>
            <person name="Ness R.W."/>
            <person name="Keightley P.D."/>
        </authorList>
    </citation>
    <scope>NUCLEOTIDE SEQUENCE</scope>
    <source>
        <strain evidence="2">CCAP 11/173</strain>
    </source>
</reference>
<protein>
    <recommendedName>
        <fullName evidence="4">F-box domain-containing protein</fullName>
    </recommendedName>
</protein>
<evidence type="ECO:0000313" key="2">
    <source>
        <dbReference type="EMBL" id="KAG2437704.1"/>
    </source>
</evidence>
<organism evidence="2 3">
    <name type="scientific">Chlamydomonas schloesseri</name>
    <dbReference type="NCBI Taxonomy" id="2026947"/>
    <lineage>
        <taxon>Eukaryota</taxon>
        <taxon>Viridiplantae</taxon>
        <taxon>Chlorophyta</taxon>
        <taxon>core chlorophytes</taxon>
        <taxon>Chlorophyceae</taxon>
        <taxon>CS clade</taxon>
        <taxon>Chlamydomonadales</taxon>
        <taxon>Chlamydomonadaceae</taxon>
        <taxon>Chlamydomonas</taxon>
    </lineage>
</organism>
<dbReference type="GO" id="GO:0016020">
    <property type="term" value="C:membrane"/>
    <property type="evidence" value="ECO:0007669"/>
    <property type="project" value="TreeGrafter"/>
</dbReference>
<proteinExistence type="predicted"/>
<dbReference type="AlphaFoldDB" id="A0A835TC82"/>
<evidence type="ECO:0000313" key="3">
    <source>
        <dbReference type="Proteomes" id="UP000613740"/>
    </source>
</evidence>
<evidence type="ECO:0008006" key="4">
    <source>
        <dbReference type="Google" id="ProtNLM"/>
    </source>
</evidence>
<dbReference type="OrthoDB" id="550950at2759"/>
<accession>A0A835TC82</accession>
<feature type="compositionally biased region" description="Pro residues" evidence="1">
    <location>
        <begin position="16"/>
        <end position="25"/>
    </location>
</feature>
<feature type="compositionally biased region" description="Acidic residues" evidence="1">
    <location>
        <begin position="839"/>
        <end position="851"/>
    </location>
</feature>
<dbReference type="EMBL" id="JAEHOD010000045">
    <property type="protein sequence ID" value="KAG2437704.1"/>
    <property type="molecule type" value="Genomic_DNA"/>
</dbReference>
<dbReference type="GO" id="GO:0004620">
    <property type="term" value="F:phospholipase activity"/>
    <property type="evidence" value="ECO:0007669"/>
    <property type="project" value="TreeGrafter"/>
</dbReference>
<dbReference type="GO" id="GO:0071944">
    <property type="term" value="C:cell periphery"/>
    <property type="evidence" value="ECO:0007669"/>
    <property type="project" value="TreeGrafter"/>
</dbReference>
<evidence type="ECO:0000256" key="1">
    <source>
        <dbReference type="SAM" id="MobiDB-lite"/>
    </source>
</evidence>
<dbReference type="GO" id="GO:0046513">
    <property type="term" value="P:ceramide biosynthetic process"/>
    <property type="evidence" value="ECO:0007669"/>
    <property type="project" value="TreeGrafter"/>
</dbReference>
<feature type="compositionally biased region" description="Acidic residues" evidence="1">
    <location>
        <begin position="585"/>
        <end position="604"/>
    </location>
</feature>
<dbReference type="PANTHER" id="PTHR12393">
    <property type="entry name" value="SPHINGOMYELIN PHOSPHODIESTERASE RELATED"/>
    <property type="match status" value="1"/>
</dbReference>
<feature type="region of interest" description="Disordered" evidence="1">
    <location>
        <begin position="579"/>
        <end position="617"/>
    </location>
</feature>
<sequence length="851" mass="84329">MAGVGQQSALGAAPRPAAPASPFPRLPPELAERIGAFVPPNDRACAFRLTCRAAAATFSGPRHTTLHLSQPGIPHDIFERKWAAPGACHALSYRQRRQLTRLTAASGDVANLQTALAAAGLVPGAAELGAAAAAGRLQVCTWLRRRHNVCMADPTGDALVAAAAAGCADGAAWLLSKGASWSWAAVGAAAAGGHVALVDWLMAARPAALAAQRACAAAAAAAAAYGGGGGPAVGGTWAGAGAAGAAAPEPLQLFSALAAVAEGCELAVLQRCFGAWTALLVAGLNRGDSALGAAAATATAGGGGGAAARQHGSPVAAVVVAHTGSGEAAAAEGGELAGRRQAALVTRGQATLAAAAAQAAAERHRGPLLAAAARSSTPDWREKVTWLLGLPAGPEFSLEEAGGMAFAGAAEVNGGGGGGSSPSGRHGADGSGGCAGGSDGGDGGAEAAARMAWLAALGLVPDASALLAAVRCRAAAAVELLLAAPPPATATGLAAAAAAWPPLPVGEEVVMAAAEVGDVRLLRRLLSDPRCEAADALDALCAAAGAQQLLVLEFLTGHGREAEGGADEAEAGAGAGEALYGQRQEEEEEEEEKEEEEEETDAQEADAAGDGGSREQRRRRWRRRLGLQLCGAALDDPLIANEAAQAGSLEVLRWLAARRCPMDEFTMAGAAEGGCVAALEWLAGQQRVPLGASGDAWRQASWGDLATLRALAALRVPLGPAGAGPAGAAATFLGMLVRGGAPLPALQLMVDEARCPVDWEKARRGALRRRDESRRPLLEWVRQQAAAASGGEGGEGAEGTAGGSGLSRGGVVGCRKAAGAGAGAGPGMGLARQGREGGAADEADPDGGEEL</sequence>
<dbReference type="PANTHER" id="PTHR12393:SF6">
    <property type="entry name" value="SPHINGOMYELIN PHOSPHODIESTERASE 2"/>
    <property type="match status" value="1"/>
</dbReference>
<gene>
    <name evidence="2" type="ORF">HYH02_011082</name>
</gene>
<keyword evidence="3" id="KW-1185">Reference proteome</keyword>
<feature type="region of interest" description="Disordered" evidence="1">
    <location>
        <begin position="785"/>
        <end position="851"/>
    </location>
</feature>
<dbReference type="GO" id="GO:0005783">
    <property type="term" value="C:endoplasmic reticulum"/>
    <property type="evidence" value="ECO:0007669"/>
    <property type="project" value="TreeGrafter"/>
</dbReference>
<dbReference type="Proteomes" id="UP000613740">
    <property type="component" value="Unassembled WGS sequence"/>
</dbReference>
<dbReference type="GO" id="GO:0030149">
    <property type="term" value="P:sphingolipid catabolic process"/>
    <property type="evidence" value="ECO:0007669"/>
    <property type="project" value="TreeGrafter"/>
</dbReference>
<feature type="region of interest" description="Disordered" evidence="1">
    <location>
        <begin position="1"/>
        <end position="25"/>
    </location>
</feature>
<name>A0A835TC82_9CHLO</name>
<comment type="caution">
    <text evidence="2">The sequence shown here is derived from an EMBL/GenBank/DDBJ whole genome shotgun (WGS) entry which is preliminary data.</text>
</comment>
<feature type="compositionally biased region" description="Gly residues" evidence="1">
    <location>
        <begin position="790"/>
        <end position="812"/>
    </location>
</feature>